<proteinExistence type="predicted"/>
<dbReference type="Proteomes" id="UP000295632">
    <property type="component" value="Unassembled WGS sequence"/>
</dbReference>
<dbReference type="EMBL" id="SNYJ01000009">
    <property type="protein sequence ID" value="TDQ38709.1"/>
    <property type="molecule type" value="Genomic_DNA"/>
</dbReference>
<name>A0A4R6U2P4_9BACI</name>
<protein>
    <submittedName>
        <fullName evidence="1">Uncharacterized protein</fullName>
    </submittedName>
</protein>
<keyword evidence="2" id="KW-1185">Reference proteome</keyword>
<accession>A0A4R6U2P4</accession>
<gene>
    <name evidence="1" type="ORF">EV213_10978</name>
</gene>
<dbReference type="AlphaFoldDB" id="A0A4R6U2P4"/>
<organism evidence="1 2">
    <name type="scientific">Aureibacillus halotolerans</name>
    <dbReference type="NCBI Taxonomy" id="1508390"/>
    <lineage>
        <taxon>Bacteria</taxon>
        <taxon>Bacillati</taxon>
        <taxon>Bacillota</taxon>
        <taxon>Bacilli</taxon>
        <taxon>Bacillales</taxon>
        <taxon>Bacillaceae</taxon>
        <taxon>Aureibacillus</taxon>
    </lineage>
</organism>
<reference evidence="1 2" key="1">
    <citation type="submission" date="2019-03" db="EMBL/GenBank/DDBJ databases">
        <title>Genomic Encyclopedia of Type Strains, Phase IV (KMG-IV): sequencing the most valuable type-strain genomes for metagenomic binning, comparative biology and taxonomic classification.</title>
        <authorList>
            <person name="Goeker M."/>
        </authorList>
    </citation>
    <scope>NUCLEOTIDE SEQUENCE [LARGE SCALE GENOMIC DNA]</scope>
    <source>
        <strain evidence="1 2">DSM 28697</strain>
    </source>
</reference>
<sequence length="70" mass="8376">MEEYKEERYRKLKTHVEQIINRPLSVQERQLLETLSTRTLHQEGMFTALLQLIDDIAGKNQDNPVPRRKK</sequence>
<comment type="caution">
    <text evidence="1">The sequence shown here is derived from an EMBL/GenBank/DDBJ whole genome shotgun (WGS) entry which is preliminary data.</text>
</comment>
<evidence type="ECO:0000313" key="2">
    <source>
        <dbReference type="Proteomes" id="UP000295632"/>
    </source>
</evidence>
<dbReference type="RefSeq" id="WP_133580761.1">
    <property type="nucleotide sequence ID" value="NZ_SNYJ01000009.1"/>
</dbReference>
<evidence type="ECO:0000313" key="1">
    <source>
        <dbReference type="EMBL" id="TDQ38709.1"/>
    </source>
</evidence>